<dbReference type="Gene3D" id="3.90.660.10">
    <property type="match status" value="1"/>
</dbReference>
<dbReference type="InterPro" id="IPR002937">
    <property type="entry name" value="Amino_oxidase"/>
</dbReference>
<proteinExistence type="predicted"/>
<dbReference type="Proteomes" id="UP000229730">
    <property type="component" value="Unassembled WGS sequence"/>
</dbReference>
<organism evidence="3 4">
    <name type="scientific">Paremcibacter congregatus</name>
    <dbReference type="NCBI Taxonomy" id="2043170"/>
    <lineage>
        <taxon>Bacteria</taxon>
        <taxon>Pseudomonadati</taxon>
        <taxon>Pseudomonadota</taxon>
        <taxon>Alphaproteobacteria</taxon>
        <taxon>Emcibacterales</taxon>
        <taxon>Emcibacteraceae</taxon>
        <taxon>Paremcibacter</taxon>
    </lineage>
</organism>
<feature type="domain" description="Amine oxidase" evidence="2">
    <location>
        <begin position="89"/>
        <end position="522"/>
    </location>
</feature>
<evidence type="ECO:0000313" key="3">
    <source>
        <dbReference type="EMBL" id="PHZ86564.1"/>
    </source>
</evidence>
<accession>A0A2G4YW47</accession>
<dbReference type="Pfam" id="PF01593">
    <property type="entry name" value="Amino_oxidase"/>
    <property type="match status" value="2"/>
</dbReference>
<dbReference type="RefSeq" id="WP_099470940.1">
    <property type="nucleotide sequence ID" value="NZ_CP041025.1"/>
</dbReference>
<dbReference type="PANTHER" id="PTHR42923">
    <property type="entry name" value="PROTOPORPHYRINOGEN OXIDASE"/>
    <property type="match status" value="1"/>
</dbReference>
<dbReference type="InterPro" id="IPR050464">
    <property type="entry name" value="Zeta_carotene_desat/Oxidored"/>
</dbReference>
<name>A0A2G4YW47_9PROT</name>
<dbReference type="PANTHER" id="PTHR42923:SF39">
    <property type="entry name" value="AMINO OXIDASE"/>
    <property type="match status" value="1"/>
</dbReference>
<dbReference type="InterPro" id="IPR036188">
    <property type="entry name" value="FAD/NAD-bd_sf"/>
</dbReference>
<feature type="domain" description="Amine oxidase" evidence="2">
    <location>
        <begin position="595"/>
        <end position="664"/>
    </location>
</feature>
<sequence length="714" mass="80972">MTGIFPSLTAFGGTRGLLQSSQDKKKRPSGLPTDKPLSELMSGNARMVDTYIYEYVEEVVRNDRPFATLIQPRNPEQIPKVAIIGSGVAGATAAYELSRAYTAAGMDPNLHIDIYEALDRAGGRLYSPSFTGPGDKKYYNEMGAMRVPDNSKLFWNYFAKLETRGPDTIQEIFPNPGVVATEIYFRGGKYSWIGNEPITPAPDVRHPVDWSKIQDDLGSFIGSLVLPDTNLGVNEIAALLTKNDPLTEYEQTQINEYWSFFIKKYEAVPFISALTEYLEANDKNWGPTEYNMFSTLGLGTGGFGPLFPVCFLEIFRLLVWEYNEEFSLSMPMDQIIGKFLNLTFTGTPDRGIPAEEFLEMNTVVYIGLDAQKQTPVVFYMGENNDLTYKHYDYVIAGTTLRSMQIRLNLDAEVVPDQFQDAYNDGNLVPVFSGEENNMVRESMRVPHIMNSSKLFGFVPQKPWTNPRWEHRWGEVRYEGKNYPVKCVLTDTLARQMYFLDPYKHDDTAGSNILISYNWGDDSIKVMGILDYHKDQVITPGSNPDFNLKTAYELGIGSALRNNVVADVLRYDIPLAPDQQEINLQSIVWQKEPMMFGAFKIDYPEQHYYTTQMVYQYHYANEQSTRKKRHQRSNRVFVANNNCSFQGGWVEGAMQSAVNAATAVLKSMEHHGEATGFRMNSLFQENPFNQVIQQLSPRYALPGSEEDEILSHVAE</sequence>
<dbReference type="InParanoid" id="A0A2G4YW47"/>
<reference evidence="3 4" key="1">
    <citation type="submission" date="2017-10" db="EMBL/GenBank/DDBJ databases">
        <title>Frigbacter circumglobatus gen. nov. sp. nov., isolated from sediment cultured in situ.</title>
        <authorList>
            <person name="Zhao Z."/>
        </authorList>
    </citation>
    <scope>NUCLEOTIDE SEQUENCE [LARGE SCALE GENOMIC DNA]</scope>
    <source>
        <strain evidence="3 4">ZYL</strain>
    </source>
</reference>
<comment type="caution">
    <text evidence="3">The sequence shown here is derived from an EMBL/GenBank/DDBJ whole genome shotgun (WGS) entry which is preliminary data.</text>
</comment>
<gene>
    <name evidence="3" type="ORF">CRD36_01395</name>
</gene>
<feature type="region of interest" description="Disordered" evidence="1">
    <location>
        <begin position="15"/>
        <end position="39"/>
    </location>
</feature>
<dbReference type="GO" id="GO:0016491">
    <property type="term" value="F:oxidoreductase activity"/>
    <property type="evidence" value="ECO:0007669"/>
    <property type="project" value="InterPro"/>
</dbReference>
<dbReference type="AlphaFoldDB" id="A0A2G4YW47"/>
<evidence type="ECO:0000256" key="1">
    <source>
        <dbReference type="SAM" id="MobiDB-lite"/>
    </source>
</evidence>
<dbReference type="Gene3D" id="1.10.405.40">
    <property type="match status" value="1"/>
</dbReference>
<protein>
    <recommendedName>
        <fullName evidence="2">Amine oxidase domain-containing protein</fullName>
    </recommendedName>
</protein>
<dbReference type="OrthoDB" id="337830at2"/>
<dbReference type="SUPFAM" id="SSF51905">
    <property type="entry name" value="FAD/NAD(P)-binding domain"/>
    <property type="match status" value="1"/>
</dbReference>
<dbReference type="Gene3D" id="3.50.50.60">
    <property type="entry name" value="FAD/NAD(P)-binding domain"/>
    <property type="match status" value="1"/>
</dbReference>
<dbReference type="EMBL" id="PDEM01000007">
    <property type="protein sequence ID" value="PHZ86564.1"/>
    <property type="molecule type" value="Genomic_DNA"/>
</dbReference>
<evidence type="ECO:0000313" key="4">
    <source>
        <dbReference type="Proteomes" id="UP000229730"/>
    </source>
</evidence>
<keyword evidence="4" id="KW-1185">Reference proteome</keyword>
<evidence type="ECO:0000259" key="2">
    <source>
        <dbReference type="Pfam" id="PF01593"/>
    </source>
</evidence>